<keyword evidence="6" id="KW-0654">Proteoglycan</keyword>
<dbReference type="PANTHER" id="PTHR32382:SF6">
    <property type="entry name" value="FASCICLIN-LIKE ARABINOGALACTAN PROTEIN 14"/>
    <property type="match status" value="1"/>
</dbReference>
<evidence type="ECO:0000256" key="2">
    <source>
        <dbReference type="ARBA" id="ARBA00007843"/>
    </source>
</evidence>
<evidence type="ECO:0000256" key="10">
    <source>
        <dbReference type="ARBA" id="ARBA00024686"/>
    </source>
</evidence>
<name>A0A445EXX8_GLYSO</name>
<sequence>MGFKSSSLLCLALLLACSSAIHAFDITQLLGQYPEFSTFNKYLTETKLADEINSRNTITVLAVEDSAMNSIAAKSPEAIKAIISTHVILDFFDEKKLMEAQANSQQLTTLFQASGIAVNQQGFLKVALVGEGEIAFGSAVSGAPVDATELMRTVTSEPYNISILQVTKPILVPGVDSQTPASSSGAQSSQGANAPVAAQGAKAPMSSLQGAKAPIPTPVAKSPVPAQSAKAPVPSKTAAASPPTGESVAESPEVAAEAPATSPTGAEAPGPMADDVTPADVPSSASTTKMGLVGAVMAFASLFIVL</sequence>
<keyword evidence="5 12" id="KW-0732">Signal</keyword>
<dbReference type="Gramene" id="XM_028367438.1">
    <property type="protein sequence ID" value="XP_028223239.1"/>
    <property type="gene ID" value="LOC114404538"/>
</dbReference>
<proteinExistence type="inferred from homology"/>
<feature type="signal peptide" evidence="12">
    <location>
        <begin position="1"/>
        <end position="23"/>
    </location>
</feature>
<evidence type="ECO:0000256" key="6">
    <source>
        <dbReference type="ARBA" id="ARBA00022974"/>
    </source>
</evidence>
<dbReference type="PROSITE" id="PS50213">
    <property type="entry name" value="FAS1"/>
    <property type="match status" value="1"/>
</dbReference>
<keyword evidence="3" id="KW-1003">Cell membrane</keyword>
<evidence type="ECO:0000256" key="7">
    <source>
        <dbReference type="ARBA" id="ARBA00023136"/>
    </source>
</evidence>
<evidence type="ECO:0000256" key="11">
    <source>
        <dbReference type="SAM" id="MobiDB-lite"/>
    </source>
</evidence>
<evidence type="ECO:0000259" key="13">
    <source>
        <dbReference type="PROSITE" id="PS50213"/>
    </source>
</evidence>
<evidence type="ECO:0000313" key="14">
    <source>
        <dbReference type="EMBL" id="RZB41189.1"/>
    </source>
</evidence>
<keyword evidence="9" id="KW-0449">Lipoprotein</keyword>
<feature type="chain" id="PRO_5019478148" evidence="12">
    <location>
        <begin position="24"/>
        <end position="306"/>
    </location>
</feature>
<feature type="compositionally biased region" description="Low complexity" evidence="11">
    <location>
        <begin position="181"/>
        <end position="192"/>
    </location>
</feature>
<evidence type="ECO:0000256" key="8">
    <source>
        <dbReference type="ARBA" id="ARBA00023180"/>
    </source>
</evidence>
<keyword evidence="15" id="KW-1185">Reference proteome</keyword>
<reference evidence="14 15" key="1">
    <citation type="submission" date="2018-09" db="EMBL/GenBank/DDBJ databases">
        <title>A high-quality reference genome of wild soybean provides a powerful tool to mine soybean genomes.</title>
        <authorList>
            <person name="Xie M."/>
            <person name="Chung C.Y.L."/>
            <person name="Li M.-W."/>
            <person name="Wong F.-L."/>
            <person name="Chan T.-F."/>
            <person name="Lam H.-M."/>
        </authorList>
    </citation>
    <scope>NUCLEOTIDE SEQUENCE [LARGE SCALE GENOMIC DNA]</scope>
    <source>
        <strain evidence="15">cv. W05</strain>
        <tissue evidence="14">Hypocotyl of etiolated seedlings</tissue>
    </source>
</reference>
<dbReference type="Gene3D" id="2.30.180.10">
    <property type="entry name" value="FAS1 domain"/>
    <property type="match status" value="1"/>
</dbReference>
<evidence type="ECO:0000256" key="3">
    <source>
        <dbReference type="ARBA" id="ARBA00022475"/>
    </source>
</evidence>
<dbReference type="EMBL" id="QZWG01001072">
    <property type="protein sequence ID" value="RZB41189.1"/>
    <property type="molecule type" value="Genomic_DNA"/>
</dbReference>
<evidence type="ECO:0000256" key="1">
    <source>
        <dbReference type="ARBA" id="ARBA00004609"/>
    </source>
</evidence>
<accession>A0A445EXX8</accession>
<dbReference type="GO" id="GO:0098552">
    <property type="term" value="C:side of membrane"/>
    <property type="evidence" value="ECO:0007669"/>
    <property type="project" value="UniProtKB-KW"/>
</dbReference>
<keyword evidence="4" id="KW-0336">GPI-anchor</keyword>
<feature type="region of interest" description="Disordered" evidence="11">
    <location>
        <begin position="175"/>
        <end position="286"/>
    </location>
</feature>
<dbReference type="FunFam" id="2.30.180.10:FF:000015">
    <property type="entry name" value="Fasciclin-like arabinogalactan protein 3"/>
    <property type="match status" value="1"/>
</dbReference>
<dbReference type="SUPFAM" id="SSF82153">
    <property type="entry name" value="FAS1 domain"/>
    <property type="match status" value="1"/>
</dbReference>
<comment type="function">
    <text evidence="10">May be a cell surface adhesion protein.</text>
</comment>
<evidence type="ECO:0000256" key="4">
    <source>
        <dbReference type="ARBA" id="ARBA00022622"/>
    </source>
</evidence>
<evidence type="ECO:0000256" key="12">
    <source>
        <dbReference type="SAM" id="SignalP"/>
    </source>
</evidence>
<dbReference type="PANTHER" id="PTHR32382">
    <property type="entry name" value="FASCICLIN-LIKE ARABINOGALACTAN PROTEIN"/>
    <property type="match status" value="1"/>
</dbReference>
<keyword evidence="7" id="KW-0472">Membrane</keyword>
<dbReference type="GO" id="GO:0005886">
    <property type="term" value="C:plasma membrane"/>
    <property type="evidence" value="ECO:0007669"/>
    <property type="project" value="UniProtKB-SubCell"/>
</dbReference>
<dbReference type="InterPro" id="IPR033254">
    <property type="entry name" value="Plant_FLA"/>
</dbReference>
<protein>
    <submittedName>
        <fullName evidence="14">Fasciclin-like arabinogalactan protein 3</fullName>
    </submittedName>
</protein>
<dbReference type="InterPro" id="IPR000782">
    <property type="entry name" value="FAS1_domain"/>
</dbReference>
<organism evidence="14 15">
    <name type="scientific">Glycine soja</name>
    <name type="common">Wild soybean</name>
    <dbReference type="NCBI Taxonomy" id="3848"/>
    <lineage>
        <taxon>Eukaryota</taxon>
        <taxon>Viridiplantae</taxon>
        <taxon>Streptophyta</taxon>
        <taxon>Embryophyta</taxon>
        <taxon>Tracheophyta</taxon>
        <taxon>Spermatophyta</taxon>
        <taxon>Magnoliopsida</taxon>
        <taxon>eudicotyledons</taxon>
        <taxon>Gunneridae</taxon>
        <taxon>Pentapetalae</taxon>
        <taxon>rosids</taxon>
        <taxon>fabids</taxon>
        <taxon>Fabales</taxon>
        <taxon>Fabaceae</taxon>
        <taxon>Papilionoideae</taxon>
        <taxon>50 kb inversion clade</taxon>
        <taxon>NPAAA clade</taxon>
        <taxon>indigoferoid/millettioid clade</taxon>
        <taxon>Phaseoleae</taxon>
        <taxon>Glycine</taxon>
        <taxon>Glycine subgen. Soja</taxon>
    </lineage>
</organism>
<feature type="domain" description="FAS1" evidence="13">
    <location>
        <begin position="23"/>
        <end position="171"/>
    </location>
</feature>
<comment type="similarity">
    <text evidence="2">Belongs to the fasciclin-like AGP family.</text>
</comment>
<comment type="caution">
    <text evidence="14">The sequence shown here is derived from an EMBL/GenBank/DDBJ whole genome shotgun (WGS) entry which is preliminary data.</text>
</comment>
<dbReference type="AlphaFoldDB" id="A0A445EXX8"/>
<evidence type="ECO:0000256" key="9">
    <source>
        <dbReference type="ARBA" id="ARBA00023288"/>
    </source>
</evidence>
<dbReference type="InterPro" id="IPR036378">
    <property type="entry name" value="FAS1_dom_sf"/>
</dbReference>
<dbReference type="PROSITE" id="PS51257">
    <property type="entry name" value="PROKAR_LIPOPROTEIN"/>
    <property type="match status" value="1"/>
</dbReference>
<feature type="compositionally biased region" description="Low complexity" evidence="11">
    <location>
        <begin position="246"/>
        <end position="264"/>
    </location>
</feature>
<keyword evidence="8" id="KW-0325">Glycoprotein</keyword>
<gene>
    <name evidence="14" type="ORF">D0Y65_055382</name>
</gene>
<dbReference type="Pfam" id="PF02469">
    <property type="entry name" value="Fasciclin"/>
    <property type="match status" value="1"/>
</dbReference>
<dbReference type="Proteomes" id="UP000289340">
    <property type="component" value="Unassembled WGS sequence"/>
</dbReference>
<comment type="subcellular location">
    <subcellularLocation>
        <location evidence="1">Cell membrane</location>
        <topology evidence="1">Lipid-anchor</topology>
        <topology evidence="1">GPI-anchor</topology>
    </subcellularLocation>
</comment>
<evidence type="ECO:0000313" key="15">
    <source>
        <dbReference type="Proteomes" id="UP000289340"/>
    </source>
</evidence>
<evidence type="ECO:0000256" key="5">
    <source>
        <dbReference type="ARBA" id="ARBA00022729"/>
    </source>
</evidence>